<dbReference type="InterPro" id="IPR019734">
    <property type="entry name" value="TPR_rpt"/>
</dbReference>
<dbReference type="STRING" id="910347.SAMN05421773_103216"/>
<dbReference type="SMART" id="SM00028">
    <property type="entry name" value="TPR"/>
    <property type="match status" value="3"/>
</dbReference>
<dbReference type="GO" id="GO:0004016">
    <property type="term" value="F:adenylate cyclase activity"/>
    <property type="evidence" value="ECO:0007669"/>
    <property type="project" value="TreeGrafter"/>
</dbReference>
<evidence type="ECO:0000256" key="1">
    <source>
        <dbReference type="ARBA" id="ARBA00022741"/>
    </source>
</evidence>
<keyword evidence="6" id="KW-1185">Reference proteome</keyword>
<feature type="region of interest" description="Disordered" evidence="3">
    <location>
        <begin position="1"/>
        <end position="25"/>
    </location>
</feature>
<proteinExistence type="predicted"/>
<dbReference type="SUPFAM" id="SSF52540">
    <property type="entry name" value="P-loop containing nucleoside triphosphate hydrolases"/>
    <property type="match status" value="1"/>
</dbReference>
<dbReference type="Proteomes" id="UP000199207">
    <property type="component" value="Unassembled WGS sequence"/>
</dbReference>
<name>A0A1I1IXT6_9ACTN</name>
<dbReference type="GO" id="GO:0005524">
    <property type="term" value="F:ATP binding"/>
    <property type="evidence" value="ECO:0007669"/>
    <property type="project" value="UniProtKB-KW"/>
</dbReference>
<dbReference type="GO" id="GO:0005737">
    <property type="term" value="C:cytoplasm"/>
    <property type="evidence" value="ECO:0007669"/>
    <property type="project" value="TreeGrafter"/>
</dbReference>
<keyword evidence="2" id="KW-0067">ATP-binding</keyword>
<accession>A0A1I1IXT6</accession>
<sequence length="920" mass="100450">MTDPDRTGRQAVPDGTARDARTPVRTLERENELLAVRAALAELTGPPGQGPVPSGPRRGGLLAFTGPAGVGKTTMLAHVRSLADERGCVTLSARGGEREQHMAFHVLRQLFQPLLARCSLQERRALLGDWYEIVGPTLGLLPSGAGPAPDPQGVRDGLDWVVTHLASRRGPLVLLVDDAHWADAESLGWLSGFASRTEDLTLLIAVAYRQDELPEQAAALGEVLERTPQRPMDLAPLTPVGIAQVMREALTGSQADVEPDDEFCREAWVVTAGLPFRAVELAAKVRDRRLVPREENIPVLRDMAAALQDSGLADQLQRMSSQAARLAWAVAVLGTEAPEELAASLAGLGPADVPGAVEELRTGRILKHAETLEFQHPLVATAVYRAIPAGMQVAMHGEAAWELVAAGHGATSAARHLLETQPEGDEWVAGQLLEAAREYVRAGAPESARRCLERALREDPPPPLRAVVLYELGAPALLRDPVVTVNHLRNALAEPGLDPDLRVRIVIRLARALSHCDMPAEAARLMAEEARDATDSRIRLRLHTEHFMQAVFTSDDEKAPARSRWLAQLAHRLPGRDRTERYLFGLRAWDAMVRGEPAEVAVDFAERALGSGLRWTDQDWGFEVPSLVALTFLYCDRVDTAEQMYSDGIAEYERQGWRGVHLSLGYTLLGYIRFRRGRLADGEDFVRAGLRLADRTGTRTHAHWYAVGALIEILIARGRIATAGELGVRHGFCGPFPSAVTIPDARTVHGELLLAQGMHKEAAEDLAEVGRRLDTRGMHNTVWCPWLPALALATKATDEVRARELAEDALRRAQRFGTATAKGEALLMAARMSDDPRERVDLLRSSVAEFERSPAEHEFADAQVELGAALRRSGRPHLAADHLYQGVELATRCGAEAVLAKARGELLGAGLRPRRLRVVR</sequence>
<gene>
    <name evidence="5" type="ORF">SAMN05421773_103216</name>
</gene>
<feature type="region of interest" description="Disordered" evidence="3">
    <location>
        <begin position="42"/>
        <end position="65"/>
    </location>
</feature>
<evidence type="ECO:0000256" key="2">
    <source>
        <dbReference type="ARBA" id="ARBA00022840"/>
    </source>
</evidence>
<dbReference type="PANTHER" id="PTHR16305">
    <property type="entry name" value="TESTICULAR SOLUBLE ADENYLYL CYCLASE"/>
    <property type="match status" value="1"/>
</dbReference>
<dbReference type="PANTHER" id="PTHR16305:SF35">
    <property type="entry name" value="TRANSCRIPTIONAL ACTIVATOR DOMAIN"/>
    <property type="match status" value="1"/>
</dbReference>
<feature type="compositionally biased region" description="Basic and acidic residues" evidence="3">
    <location>
        <begin position="16"/>
        <end position="25"/>
    </location>
</feature>
<protein>
    <submittedName>
        <fullName evidence="5">AAA ATPase domain-containing protein</fullName>
    </submittedName>
</protein>
<keyword evidence="1" id="KW-0547">Nucleotide-binding</keyword>
<dbReference type="EMBL" id="FOLM01000003">
    <property type="protein sequence ID" value="SFC40985.1"/>
    <property type="molecule type" value="Genomic_DNA"/>
</dbReference>
<reference evidence="5 6" key="1">
    <citation type="submission" date="2016-10" db="EMBL/GenBank/DDBJ databases">
        <authorList>
            <person name="de Groot N.N."/>
        </authorList>
    </citation>
    <scope>NUCLEOTIDE SEQUENCE [LARGE SCALE GENOMIC DNA]</scope>
    <source>
        <strain evidence="5 6">CGMCC 4.5739</strain>
    </source>
</reference>
<organism evidence="5 6">
    <name type="scientific">Streptomyces aidingensis</name>
    <dbReference type="NCBI Taxonomy" id="910347"/>
    <lineage>
        <taxon>Bacteria</taxon>
        <taxon>Bacillati</taxon>
        <taxon>Actinomycetota</taxon>
        <taxon>Actinomycetes</taxon>
        <taxon>Kitasatosporales</taxon>
        <taxon>Streptomycetaceae</taxon>
        <taxon>Streptomyces</taxon>
    </lineage>
</organism>
<evidence type="ECO:0000256" key="3">
    <source>
        <dbReference type="SAM" id="MobiDB-lite"/>
    </source>
</evidence>
<evidence type="ECO:0000259" key="4">
    <source>
        <dbReference type="Pfam" id="PF13191"/>
    </source>
</evidence>
<feature type="domain" description="Orc1-like AAA ATPase" evidence="4">
    <location>
        <begin position="59"/>
        <end position="203"/>
    </location>
</feature>
<dbReference type="Pfam" id="PF13191">
    <property type="entry name" value="AAA_16"/>
    <property type="match status" value="1"/>
</dbReference>
<evidence type="ECO:0000313" key="5">
    <source>
        <dbReference type="EMBL" id="SFC40985.1"/>
    </source>
</evidence>
<evidence type="ECO:0000313" key="6">
    <source>
        <dbReference type="Proteomes" id="UP000199207"/>
    </source>
</evidence>
<dbReference type="InterPro" id="IPR011990">
    <property type="entry name" value="TPR-like_helical_dom_sf"/>
</dbReference>
<dbReference type="AlphaFoldDB" id="A0A1I1IXT6"/>
<dbReference type="InterPro" id="IPR041664">
    <property type="entry name" value="AAA_16"/>
</dbReference>
<dbReference type="Gene3D" id="1.25.40.10">
    <property type="entry name" value="Tetratricopeptide repeat domain"/>
    <property type="match status" value="1"/>
</dbReference>
<dbReference type="RefSeq" id="WP_175541316.1">
    <property type="nucleotide sequence ID" value="NZ_FOLM01000003.1"/>
</dbReference>
<dbReference type="InterPro" id="IPR027417">
    <property type="entry name" value="P-loop_NTPase"/>
</dbReference>